<organism evidence="1 2">
    <name type="scientific">Methylobacterium cerastii</name>
    <dbReference type="NCBI Taxonomy" id="932741"/>
    <lineage>
        <taxon>Bacteria</taxon>
        <taxon>Pseudomonadati</taxon>
        <taxon>Pseudomonadota</taxon>
        <taxon>Alphaproteobacteria</taxon>
        <taxon>Hyphomicrobiales</taxon>
        <taxon>Methylobacteriaceae</taxon>
        <taxon>Methylobacterium</taxon>
    </lineage>
</organism>
<reference evidence="1 2" key="1">
    <citation type="journal article" date="2021" name="Front. Microbiol.">
        <title>Comprehensive Comparative Genomics and Phenotyping of Methylobacterium Species.</title>
        <authorList>
            <person name="Alessa O."/>
            <person name="Ogura Y."/>
            <person name="Fujitani Y."/>
            <person name="Takami H."/>
            <person name="Hayashi T."/>
            <person name="Sahin N."/>
            <person name="Tani A."/>
        </authorList>
    </citation>
    <scope>NUCLEOTIDE SEQUENCE [LARGE SCALE GENOMIC DNA]</scope>
    <source>
        <strain evidence="1 2">DSM 23679</strain>
    </source>
</reference>
<dbReference type="NCBIfam" id="NF038262">
    <property type="entry name" value="SiaB_fam_kinase"/>
    <property type="match status" value="1"/>
</dbReference>
<keyword evidence="2" id="KW-1185">Reference proteome</keyword>
<dbReference type="Proteomes" id="UP001055117">
    <property type="component" value="Unassembled WGS sequence"/>
</dbReference>
<evidence type="ECO:0000313" key="1">
    <source>
        <dbReference type="EMBL" id="GJD45280.1"/>
    </source>
</evidence>
<gene>
    <name evidence="1" type="ORF">AFCDBAGC_3151</name>
</gene>
<sequence>MLAQDFMAFHDAAKRNGVILSFGGDLSENVLFSLGEVLKLRMRQEETDASVAKRVFSIFVEQAQNVIRYSADRVASATEAEQPRVSGGIIVVGSEGGRFFVVCGNEVGRGDVPRLRERLDHIVGLSADELKRFYRDKLRQAPDEGSLGGSIGLIEIARRSSAPVEYDIQEIGDDRSLFCLKAYI</sequence>
<evidence type="ECO:0000313" key="2">
    <source>
        <dbReference type="Proteomes" id="UP001055117"/>
    </source>
</evidence>
<dbReference type="InterPro" id="IPR046239">
    <property type="entry name" value="DUF6272"/>
</dbReference>
<proteinExistence type="predicted"/>
<dbReference type="EMBL" id="BPQG01000048">
    <property type="protein sequence ID" value="GJD45280.1"/>
    <property type="molecule type" value="Genomic_DNA"/>
</dbReference>
<protein>
    <submittedName>
        <fullName evidence="1">Uncharacterized protein</fullName>
    </submittedName>
</protein>
<name>A0ABQ4QKE5_9HYPH</name>
<comment type="caution">
    <text evidence="1">The sequence shown here is derived from an EMBL/GenBank/DDBJ whole genome shotgun (WGS) entry which is preliminary data.</text>
</comment>
<dbReference type="Pfam" id="PF19788">
    <property type="entry name" value="DUF6272"/>
    <property type="match status" value="1"/>
</dbReference>
<accession>A0ABQ4QKE5</accession>